<dbReference type="Gene3D" id="2.60.40.420">
    <property type="entry name" value="Cupredoxins - blue copper proteins"/>
    <property type="match status" value="1"/>
</dbReference>
<dbReference type="SUPFAM" id="SSF49503">
    <property type="entry name" value="Cupredoxins"/>
    <property type="match status" value="2"/>
</dbReference>
<keyword evidence="3" id="KW-1185">Reference proteome</keyword>
<comment type="caution">
    <text evidence="2">The sequence shown here is derived from an EMBL/GenBank/DDBJ whole genome shotgun (WGS) entry which is preliminary data.</text>
</comment>
<evidence type="ECO:0000259" key="1">
    <source>
        <dbReference type="Pfam" id="PF00394"/>
    </source>
</evidence>
<dbReference type="InterPro" id="IPR001117">
    <property type="entry name" value="Cu-oxidase_2nd"/>
</dbReference>
<proteinExistence type="predicted"/>
<accession>A0A8H4W416</accession>
<dbReference type="EMBL" id="JAAMPI010000579">
    <property type="protein sequence ID" value="KAF4630179.1"/>
    <property type="molecule type" value="Genomic_DNA"/>
</dbReference>
<feature type="domain" description="Plastocyanin-like" evidence="1">
    <location>
        <begin position="29"/>
        <end position="86"/>
    </location>
</feature>
<dbReference type="AlphaFoldDB" id="A0A8H4W416"/>
<gene>
    <name evidence="2" type="ORF">G7Y89_g7967</name>
</gene>
<reference evidence="2 3" key="1">
    <citation type="submission" date="2020-03" db="EMBL/GenBank/DDBJ databases">
        <title>Draft Genome Sequence of Cudoniella acicularis.</title>
        <authorList>
            <person name="Buettner E."/>
            <person name="Kellner H."/>
        </authorList>
    </citation>
    <scope>NUCLEOTIDE SEQUENCE [LARGE SCALE GENOMIC DNA]</scope>
    <source>
        <strain evidence="2 3">DSM 108380</strain>
    </source>
</reference>
<sequence>MKAPLAIVSQCPIPPGSSFVYNFTAANTAYTFTVVDWYHEQTPNLIHWYQTEKSSAHGIEPVPDSTLINDSQNVEFPVTPGKVYLF</sequence>
<name>A0A8H4W416_9HELO</name>
<dbReference type="OrthoDB" id="2121828at2759"/>
<protein>
    <recommendedName>
        <fullName evidence="1">Plastocyanin-like domain-containing protein</fullName>
    </recommendedName>
</protein>
<dbReference type="Proteomes" id="UP000566819">
    <property type="component" value="Unassembled WGS sequence"/>
</dbReference>
<evidence type="ECO:0000313" key="2">
    <source>
        <dbReference type="EMBL" id="KAF4630179.1"/>
    </source>
</evidence>
<dbReference type="InterPro" id="IPR008972">
    <property type="entry name" value="Cupredoxin"/>
</dbReference>
<organism evidence="2 3">
    <name type="scientific">Cudoniella acicularis</name>
    <dbReference type="NCBI Taxonomy" id="354080"/>
    <lineage>
        <taxon>Eukaryota</taxon>
        <taxon>Fungi</taxon>
        <taxon>Dikarya</taxon>
        <taxon>Ascomycota</taxon>
        <taxon>Pezizomycotina</taxon>
        <taxon>Leotiomycetes</taxon>
        <taxon>Helotiales</taxon>
        <taxon>Tricladiaceae</taxon>
        <taxon>Cudoniella</taxon>
    </lineage>
</organism>
<evidence type="ECO:0000313" key="3">
    <source>
        <dbReference type="Proteomes" id="UP000566819"/>
    </source>
</evidence>
<dbReference type="Pfam" id="PF00394">
    <property type="entry name" value="Cu-oxidase"/>
    <property type="match status" value="1"/>
</dbReference>